<feature type="compositionally biased region" description="Basic and acidic residues" evidence="1">
    <location>
        <begin position="63"/>
        <end position="93"/>
    </location>
</feature>
<evidence type="ECO:0000313" key="2">
    <source>
        <dbReference type="EMBL" id="RIA99832.1"/>
    </source>
</evidence>
<dbReference type="EMBL" id="QKWP01007019">
    <property type="protein sequence ID" value="RIA99832.1"/>
    <property type="molecule type" value="Genomic_DNA"/>
</dbReference>
<reference evidence="2 3" key="1">
    <citation type="submission" date="2018-06" db="EMBL/GenBank/DDBJ databases">
        <title>Comparative genomics reveals the genomic features of Rhizophagus irregularis, R. cerebriforme, R. diaphanum and Gigaspora rosea, and their symbiotic lifestyle signature.</title>
        <authorList>
            <person name="Morin E."/>
            <person name="San Clemente H."/>
            <person name="Chen E.C.H."/>
            <person name="De La Providencia I."/>
            <person name="Hainaut M."/>
            <person name="Kuo A."/>
            <person name="Kohler A."/>
            <person name="Murat C."/>
            <person name="Tang N."/>
            <person name="Roy S."/>
            <person name="Loubradou J."/>
            <person name="Henrissat B."/>
            <person name="Grigoriev I.V."/>
            <person name="Corradi N."/>
            <person name="Roux C."/>
            <person name="Martin F.M."/>
        </authorList>
    </citation>
    <scope>NUCLEOTIDE SEQUENCE [LARGE SCALE GENOMIC DNA]</scope>
    <source>
        <strain evidence="2 3">DAOM 194757</strain>
    </source>
</reference>
<feature type="compositionally biased region" description="Basic and acidic residues" evidence="1">
    <location>
        <begin position="35"/>
        <end position="54"/>
    </location>
</feature>
<proteinExistence type="predicted"/>
<comment type="caution">
    <text evidence="2">The sequence shown here is derived from an EMBL/GenBank/DDBJ whole genome shotgun (WGS) entry which is preliminary data.</text>
</comment>
<protein>
    <submittedName>
        <fullName evidence="2">Uncharacterized protein</fullName>
    </submittedName>
</protein>
<accession>A0A397TPI5</accession>
<sequence length="141" mass="17723">MSDPLGPEQSGNIKVIICVPYRDSFLYERERERGIERERRRERERERGEEEEKERKRKRKKEREKEKKREKEREREKERKRERERERERKREKRERNLTIGTLNFFGNINLIFYVPKEQKKFFKSFSLVGSLYLTWVRSLI</sequence>
<evidence type="ECO:0000313" key="3">
    <source>
        <dbReference type="Proteomes" id="UP000266673"/>
    </source>
</evidence>
<keyword evidence="3" id="KW-1185">Reference proteome</keyword>
<dbReference type="AlphaFoldDB" id="A0A397TPI5"/>
<organism evidence="2 3">
    <name type="scientific">Gigaspora rosea</name>
    <dbReference type="NCBI Taxonomy" id="44941"/>
    <lineage>
        <taxon>Eukaryota</taxon>
        <taxon>Fungi</taxon>
        <taxon>Fungi incertae sedis</taxon>
        <taxon>Mucoromycota</taxon>
        <taxon>Glomeromycotina</taxon>
        <taxon>Glomeromycetes</taxon>
        <taxon>Diversisporales</taxon>
        <taxon>Gigasporaceae</taxon>
        <taxon>Gigaspora</taxon>
    </lineage>
</organism>
<evidence type="ECO:0000256" key="1">
    <source>
        <dbReference type="SAM" id="MobiDB-lite"/>
    </source>
</evidence>
<feature type="region of interest" description="Disordered" evidence="1">
    <location>
        <begin position="35"/>
        <end position="93"/>
    </location>
</feature>
<gene>
    <name evidence="2" type="ORF">C2G38_2237413</name>
</gene>
<name>A0A397TPI5_9GLOM</name>
<dbReference type="Proteomes" id="UP000266673">
    <property type="component" value="Unassembled WGS sequence"/>
</dbReference>